<protein>
    <submittedName>
        <fullName evidence="1">Uncharacterized protein</fullName>
    </submittedName>
</protein>
<name>A0A928Z8L7_9CYAN</name>
<accession>A0A928Z8L7</accession>
<evidence type="ECO:0000313" key="1">
    <source>
        <dbReference type="EMBL" id="MBE9041710.1"/>
    </source>
</evidence>
<sequence length="95" mass="11046">AYRGSLYREDETVWASIGNPKSVWLTRPSLYNLLVDVGFTSVYECHQPIVPKFERMRNRQEADRATFVAINNCPVRLKSTPLLDNRANDRFPEML</sequence>
<evidence type="ECO:0000313" key="2">
    <source>
        <dbReference type="Proteomes" id="UP000621799"/>
    </source>
</evidence>
<reference evidence="1" key="1">
    <citation type="submission" date="2020-10" db="EMBL/GenBank/DDBJ databases">
        <authorList>
            <person name="Castelo-Branco R."/>
            <person name="Eusebio N."/>
            <person name="Adriana R."/>
            <person name="Vieira A."/>
            <person name="Brugerolle De Fraissinette N."/>
            <person name="Rezende De Castro R."/>
            <person name="Schneider M.P."/>
            <person name="Vasconcelos V."/>
            <person name="Leao P.N."/>
        </authorList>
    </citation>
    <scope>NUCLEOTIDE SEQUENCE</scope>
    <source>
        <strain evidence="1">LEGE 11467</strain>
    </source>
</reference>
<proteinExistence type="predicted"/>
<dbReference type="EMBL" id="JADEXN010000235">
    <property type="protein sequence ID" value="MBE9041710.1"/>
    <property type="molecule type" value="Genomic_DNA"/>
</dbReference>
<comment type="caution">
    <text evidence="1">The sequence shown here is derived from an EMBL/GenBank/DDBJ whole genome shotgun (WGS) entry which is preliminary data.</text>
</comment>
<keyword evidence="2" id="KW-1185">Reference proteome</keyword>
<organism evidence="1 2">
    <name type="scientific">Zarconia navalis LEGE 11467</name>
    <dbReference type="NCBI Taxonomy" id="1828826"/>
    <lineage>
        <taxon>Bacteria</taxon>
        <taxon>Bacillati</taxon>
        <taxon>Cyanobacteriota</taxon>
        <taxon>Cyanophyceae</taxon>
        <taxon>Oscillatoriophycideae</taxon>
        <taxon>Oscillatoriales</taxon>
        <taxon>Oscillatoriales incertae sedis</taxon>
        <taxon>Zarconia</taxon>
        <taxon>Zarconia navalis</taxon>
    </lineage>
</organism>
<dbReference type="AlphaFoldDB" id="A0A928Z8L7"/>
<gene>
    <name evidence="1" type="ORF">IQ235_13070</name>
</gene>
<dbReference type="Proteomes" id="UP000621799">
    <property type="component" value="Unassembled WGS sequence"/>
</dbReference>
<feature type="non-terminal residue" evidence="1">
    <location>
        <position position="1"/>
    </location>
</feature>